<dbReference type="Gene3D" id="2.60.120.1060">
    <property type="entry name" value="NPCBM/NEW2 domain"/>
    <property type="match status" value="1"/>
</dbReference>
<sequence>MALALLGTGLLIGCKPSDPPKPTDPYAGGQSYPWTGKADASPRPLTQGRNYLSDLSYSSASNAWGPIELDKSNGSQLPGDGQALKIGTQTFAKGIGVHAGSTLTYTLNGNCSTFSATVGIDAEVGARGSVVFQVYGDDTLLAASGTMTGVSAAKVFSVSVKGVKELKLVVTDAGDGIAYDHADWADAQVSCEVLPGADVTPPVAPKSLTATASSGGIALDWADNSEADLAGYRVSRSTSVGGTFTVLTTTLLTVSAYTDAAAPQGVPSYYQVVAVDKSGNASAPSSASATRPQPNTSLGRAKLQSLDGGPFADRLVFSRIGSLVSPPSNGVHDRATLRITNTGSGALQVTGLPITGAWEVDPKLTLPLDLAPGKTQDVQVVFKAQGTSPVGKVHSGTLTVESSDAAAPKQVIQLAGVWQGQSESGQEPSLEEIVEGGFGFQTKFAPGGDVNQEGRVAPQGDEVIAPYWQRIDAAAPVTVQQLAAYHTQGDAATLKWFTKGDTDGPAILTQAGIDGQSVLPRKNGTNDPAVATFSPATTFGFRVDSENSDATLNDQNADRGNGCVDPCGQHVRFFKARDRAGQIMPGTYLLIMDYSGINYDYNDNVYLIGNLKPASILIDVGLTPAGGQFTDPQGNVWFSDRDRNNYALFTPNTAKNEPDGGPNTALDILGTTNDTLYRTYRGNVGSLTPRAINFDIPLENGPQTLRLHFADLAHTTAGKRVFDVVAEGQNVLPNLDIVQQAGNGNTALVKTVNVQVTGGALNLTLSASVDYPSIAGIEIVR</sequence>
<reference evidence="12 13" key="1">
    <citation type="submission" date="2017-01" db="EMBL/GenBank/DDBJ databases">
        <title>Genome Analysis of Deinococcus marmoris KOPRI26562.</title>
        <authorList>
            <person name="Kim J.H."/>
            <person name="Oh H.-M."/>
        </authorList>
    </citation>
    <scope>NUCLEOTIDE SEQUENCE [LARGE SCALE GENOMIC DNA]</scope>
    <source>
        <strain evidence="12 13">KOPRI26562</strain>
    </source>
</reference>
<evidence type="ECO:0000259" key="11">
    <source>
        <dbReference type="SMART" id="SM00776"/>
    </source>
</evidence>
<evidence type="ECO:0000256" key="3">
    <source>
        <dbReference type="ARBA" id="ARBA00022692"/>
    </source>
</evidence>
<dbReference type="SUPFAM" id="SSF49785">
    <property type="entry name" value="Galactose-binding domain-like"/>
    <property type="match status" value="2"/>
</dbReference>
<evidence type="ECO:0000313" key="13">
    <source>
        <dbReference type="Proteomes" id="UP000186607"/>
    </source>
</evidence>
<protein>
    <recommendedName>
        <fullName evidence="11">Glycosyl hydrolase family 98 putative carbohydrate-binding module domain-containing protein</fullName>
    </recommendedName>
</protein>
<dbReference type="AlphaFoldDB" id="A0A1U7P0Y3"/>
<keyword evidence="3" id="KW-0812">Transmembrane</keyword>
<name>A0A1U7P0Y3_9DEIO</name>
<dbReference type="PANTHER" id="PTHR13460:SF0">
    <property type="entry name" value="MALECTIN"/>
    <property type="match status" value="1"/>
</dbReference>
<feature type="region of interest" description="Disordered" evidence="10">
    <location>
        <begin position="14"/>
        <end position="45"/>
    </location>
</feature>
<dbReference type="InterPro" id="IPR013783">
    <property type="entry name" value="Ig-like_fold"/>
</dbReference>
<comment type="subcellular location">
    <subcellularLocation>
        <location evidence="1">Endoplasmic reticulum membrane</location>
        <topology evidence="1">Single-pass type I membrane protein</topology>
    </subcellularLocation>
</comment>
<evidence type="ECO:0000313" key="12">
    <source>
        <dbReference type="EMBL" id="OLV18829.1"/>
    </source>
</evidence>
<evidence type="ECO:0000256" key="7">
    <source>
        <dbReference type="ARBA" id="ARBA00023136"/>
    </source>
</evidence>
<dbReference type="GO" id="GO:0016020">
    <property type="term" value="C:membrane"/>
    <property type="evidence" value="ECO:0007669"/>
    <property type="project" value="TreeGrafter"/>
</dbReference>
<dbReference type="SUPFAM" id="SSF49265">
    <property type="entry name" value="Fibronectin type III"/>
    <property type="match status" value="1"/>
</dbReference>
<feature type="domain" description="Glycosyl hydrolase family 98 putative carbohydrate-binding module" evidence="11">
    <location>
        <begin position="46"/>
        <end position="191"/>
    </location>
</feature>
<dbReference type="PANTHER" id="PTHR13460">
    <property type="match status" value="1"/>
</dbReference>
<keyword evidence="9" id="KW-0119">Carbohydrate metabolism</keyword>
<organism evidence="12 13">
    <name type="scientific">Deinococcus marmoris</name>
    <dbReference type="NCBI Taxonomy" id="249408"/>
    <lineage>
        <taxon>Bacteria</taxon>
        <taxon>Thermotogati</taxon>
        <taxon>Deinococcota</taxon>
        <taxon>Deinococci</taxon>
        <taxon>Deinococcales</taxon>
        <taxon>Deinococcaceae</taxon>
        <taxon>Deinococcus</taxon>
    </lineage>
</organism>
<keyword evidence="13" id="KW-1185">Reference proteome</keyword>
<dbReference type="GO" id="GO:0030246">
    <property type="term" value="F:carbohydrate binding"/>
    <property type="evidence" value="ECO:0007669"/>
    <property type="project" value="InterPro"/>
</dbReference>
<proteinExistence type="inferred from homology"/>
<dbReference type="Gene3D" id="2.60.40.10">
    <property type="entry name" value="Immunoglobulins"/>
    <property type="match status" value="2"/>
</dbReference>
<dbReference type="InterPro" id="IPR039155">
    <property type="entry name" value="MLEC"/>
</dbReference>
<evidence type="ECO:0000256" key="2">
    <source>
        <dbReference type="ARBA" id="ARBA00009141"/>
    </source>
</evidence>
<evidence type="ECO:0000256" key="6">
    <source>
        <dbReference type="ARBA" id="ARBA00022989"/>
    </source>
</evidence>
<dbReference type="Gene3D" id="2.60.120.430">
    <property type="entry name" value="Galactose-binding lectin"/>
    <property type="match status" value="1"/>
</dbReference>
<gene>
    <name evidence="12" type="ORF">BOO71_0004864</name>
</gene>
<dbReference type="STRING" id="249408.BOO71_0004864"/>
<dbReference type="InterPro" id="IPR013222">
    <property type="entry name" value="Glyco_hyd_98_carb-bd"/>
</dbReference>
<dbReference type="Pfam" id="PF11721">
    <property type="entry name" value="Malectin"/>
    <property type="match status" value="1"/>
</dbReference>
<keyword evidence="4" id="KW-0732">Signal</keyword>
<evidence type="ECO:0000256" key="4">
    <source>
        <dbReference type="ARBA" id="ARBA00022729"/>
    </source>
</evidence>
<comment type="caution">
    <text evidence="12">The sequence shown here is derived from an EMBL/GenBank/DDBJ whole genome shotgun (WGS) entry which is preliminary data.</text>
</comment>
<keyword evidence="6" id="KW-1133">Transmembrane helix</keyword>
<keyword evidence="5" id="KW-0256">Endoplasmic reticulum</keyword>
<evidence type="ECO:0000256" key="5">
    <source>
        <dbReference type="ARBA" id="ARBA00022824"/>
    </source>
</evidence>
<dbReference type="InterPro" id="IPR038637">
    <property type="entry name" value="NPCBM_sf"/>
</dbReference>
<evidence type="ECO:0000256" key="10">
    <source>
        <dbReference type="SAM" id="MobiDB-lite"/>
    </source>
</evidence>
<dbReference type="EMBL" id="MSTI01000057">
    <property type="protein sequence ID" value="OLV18829.1"/>
    <property type="molecule type" value="Genomic_DNA"/>
</dbReference>
<dbReference type="Pfam" id="PF08305">
    <property type="entry name" value="NPCBM"/>
    <property type="match status" value="1"/>
</dbReference>
<dbReference type="InterPro" id="IPR008979">
    <property type="entry name" value="Galactose-bd-like_sf"/>
</dbReference>
<comment type="similarity">
    <text evidence="2">Belongs to the malectin family.</text>
</comment>
<dbReference type="SMART" id="SM00776">
    <property type="entry name" value="NPCBM"/>
    <property type="match status" value="1"/>
</dbReference>
<evidence type="ECO:0000256" key="8">
    <source>
        <dbReference type="ARBA" id="ARBA00023180"/>
    </source>
</evidence>
<dbReference type="Proteomes" id="UP000186607">
    <property type="component" value="Unassembled WGS sequence"/>
</dbReference>
<evidence type="ECO:0000256" key="9">
    <source>
        <dbReference type="ARBA" id="ARBA00023277"/>
    </source>
</evidence>
<accession>A0A1U7P0Y3</accession>
<dbReference type="InterPro" id="IPR036116">
    <property type="entry name" value="FN3_sf"/>
</dbReference>
<dbReference type="InterPro" id="IPR021720">
    <property type="entry name" value="Malectin_dom"/>
</dbReference>
<keyword evidence="8" id="KW-0325">Glycoprotein</keyword>
<evidence type="ECO:0000256" key="1">
    <source>
        <dbReference type="ARBA" id="ARBA00004115"/>
    </source>
</evidence>
<keyword evidence="7" id="KW-0472">Membrane</keyword>